<dbReference type="SUPFAM" id="SSF69318">
    <property type="entry name" value="Integrin alpha N-terminal domain"/>
    <property type="match status" value="1"/>
</dbReference>
<dbReference type="Pfam" id="PF13517">
    <property type="entry name" value="FG-GAP_3"/>
    <property type="match status" value="1"/>
</dbReference>
<dbReference type="InterPro" id="IPR011990">
    <property type="entry name" value="TPR-like_helical_dom_sf"/>
</dbReference>
<keyword evidence="6" id="KW-1185">Reference proteome</keyword>
<dbReference type="PANTHER" id="PTHR16026:SF0">
    <property type="entry name" value="CARTILAGE ACIDIC PROTEIN 1"/>
    <property type="match status" value="1"/>
</dbReference>
<feature type="repeat" description="TPR" evidence="2">
    <location>
        <begin position="313"/>
        <end position="346"/>
    </location>
</feature>
<dbReference type="RefSeq" id="WP_230274059.1">
    <property type="nucleotide sequence ID" value="NZ_JAJKFW010000023.1"/>
</dbReference>
<dbReference type="InterPro" id="IPR027039">
    <property type="entry name" value="Crtac1"/>
</dbReference>
<proteinExistence type="predicted"/>
<gene>
    <name evidence="5" type="ORF">LOC71_12610</name>
</gene>
<dbReference type="PROSITE" id="PS50005">
    <property type="entry name" value="TPR"/>
    <property type="match status" value="1"/>
</dbReference>
<accession>A0ABS8NHU7</accession>
<dbReference type="PANTHER" id="PTHR16026">
    <property type="entry name" value="CARTILAGE ACIDIC PROTEIN 1"/>
    <property type="match status" value="1"/>
</dbReference>
<sequence>MKFRDVHPVIVPFLRWPIALLLCAMLGCRESEPKRIVPKVEVKLEESEAAAQPNELLRKAEKAVTQADWKNAKRYLTDLLVVEPSHPAGLFLMARVEAEDGNLENAIEMLSNVSDEDAKFGIAALGQRGEFLRQVGRTHEAIEVWQTLLAKPSVANDPFADQIRDQLISDLQRVGRRIEAGRQLRLMVERSVATEEHLRSLLYVTQPPKTRDAFAKEVELERLRLEGKLPADANQDDADSQNDLNAAWKSLIERRTREAIGLLEEIVKTEPTLQAHALLAYAYSDLQDFDRMRATLLKARRYEESADKLKSFPSFWMAVGAEASYEQNLDEAIHSFATAMKLDPTSDRAHELLASALLQDGKVELAEAVDERRYLLAGPREAYLAIGPGQPDDLRAGKFLVADLLKLGEVDQACAWRRIIAKRQRGKWGTSDEVRELCRQWQAISEDEILVRRLAGVRPTQFAAVDLAWLESGSIEQLDGKRSGMPNESSYVPPRLVDVAPEVGLDAVFHNRDQRVLKLMRLHESLGPGTAALDFDRDGQVDFYVNQASGEAPQSAGTRPNHLFRGLRGEASITYEDVTALAGVDDRGYGVGLTVGDWNQDGFDDLVVGNVGRNRLFLNQGDGSFWEASEAIGWTAESFTSSLAMADMDGDALPDLIEINYVTDPRMYEAVETNGLGLPTNLPGPNRFRAALDRLWLGGPRGRVNGVTLRRDAKVNLGEESAKPTSGENDFTDDEESDPLLDHSLPKIGDDAFPGLGVIVGQMDGAPGLECFVANDSRPNQFWKVQRDGNLVQLQQFAETIGLATSSQGKTTACMGVAAADFDRNGYQDLVVTNWYDEWLNLYQQTSPGMYRDVAIAFGLDRFSDRHVGFGTQGIDYDNNGWVDLLIGNGHIEDLTHQLLRFQMETQVLVNRGDRFEQADMKSEVGGYWSEPHIGRSMTRCDHNRDGRLDALLSDLHDPLALLENQTESQQHWIQFVLTARESERSAIGTRVEVRGTPLPSVAELNAGSGYAASNQAIVHLGLAAMEEPVDVQISWPNGTTQQLHGLAVDQRYLVVEGQEVWTDE</sequence>
<name>A0ABS8NHU7_9BACT</name>
<dbReference type="InterPro" id="IPR013517">
    <property type="entry name" value="FG-GAP"/>
</dbReference>
<evidence type="ECO:0000256" key="2">
    <source>
        <dbReference type="PROSITE-ProRule" id="PRU00339"/>
    </source>
</evidence>
<dbReference type="SMART" id="SM00028">
    <property type="entry name" value="TPR"/>
    <property type="match status" value="5"/>
</dbReference>
<evidence type="ECO:0000313" key="5">
    <source>
        <dbReference type="EMBL" id="MCC9643120.1"/>
    </source>
</evidence>
<evidence type="ECO:0000313" key="6">
    <source>
        <dbReference type="Proteomes" id="UP001430306"/>
    </source>
</evidence>
<comment type="caution">
    <text evidence="5">The sequence shown here is derived from an EMBL/GenBank/DDBJ whole genome shotgun (WGS) entry which is preliminary data.</text>
</comment>
<dbReference type="Gene3D" id="2.130.10.130">
    <property type="entry name" value="Integrin alpha, N-terminal"/>
    <property type="match status" value="2"/>
</dbReference>
<reference evidence="5" key="1">
    <citation type="submission" date="2021-11" db="EMBL/GenBank/DDBJ databases">
        <title>Genome sequence.</title>
        <authorList>
            <person name="Sun Q."/>
        </authorList>
    </citation>
    <scope>NUCLEOTIDE SEQUENCE</scope>
    <source>
        <strain evidence="5">JC740</strain>
    </source>
</reference>
<dbReference type="Proteomes" id="UP001430306">
    <property type="component" value="Unassembled WGS sequence"/>
</dbReference>
<dbReference type="Pfam" id="PF13432">
    <property type="entry name" value="TPR_16"/>
    <property type="match status" value="2"/>
</dbReference>
<dbReference type="InterPro" id="IPR028994">
    <property type="entry name" value="Integrin_alpha_N"/>
</dbReference>
<feature type="region of interest" description="Disordered" evidence="3">
    <location>
        <begin position="715"/>
        <end position="738"/>
    </location>
</feature>
<dbReference type="EMBL" id="JAJKFW010000023">
    <property type="protein sequence ID" value="MCC9643120.1"/>
    <property type="molecule type" value="Genomic_DNA"/>
</dbReference>
<dbReference type="InterPro" id="IPR019734">
    <property type="entry name" value="TPR_rpt"/>
</dbReference>
<protein>
    <submittedName>
        <fullName evidence="5">FG-GAP-like repeat-containing protein</fullName>
    </submittedName>
</protein>
<keyword evidence="1" id="KW-0732">Signal</keyword>
<evidence type="ECO:0000256" key="3">
    <source>
        <dbReference type="SAM" id="MobiDB-lite"/>
    </source>
</evidence>
<dbReference type="PROSITE" id="PS51257">
    <property type="entry name" value="PROKAR_LIPOPROTEIN"/>
    <property type="match status" value="1"/>
</dbReference>
<feature type="domain" description="ASPIC/UnbV" evidence="4">
    <location>
        <begin position="987"/>
        <end position="1053"/>
    </location>
</feature>
<organism evidence="5 6">
    <name type="scientific">Rhodopirellula halodulae</name>
    <dbReference type="NCBI Taxonomy" id="2894198"/>
    <lineage>
        <taxon>Bacteria</taxon>
        <taxon>Pseudomonadati</taxon>
        <taxon>Planctomycetota</taxon>
        <taxon>Planctomycetia</taxon>
        <taxon>Pirellulales</taxon>
        <taxon>Pirellulaceae</taxon>
        <taxon>Rhodopirellula</taxon>
    </lineage>
</organism>
<evidence type="ECO:0000259" key="4">
    <source>
        <dbReference type="Pfam" id="PF07593"/>
    </source>
</evidence>
<evidence type="ECO:0000256" key="1">
    <source>
        <dbReference type="ARBA" id="ARBA00022729"/>
    </source>
</evidence>
<keyword evidence="2" id="KW-0802">TPR repeat</keyword>
<dbReference type="Pfam" id="PF07593">
    <property type="entry name" value="UnbV_ASPIC"/>
    <property type="match status" value="1"/>
</dbReference>
<dbReference type="SUPFAM" id="SSF48452">
    <property type="entry name" value="TPR-like"/>
    <property type="match status" value="2"/>
</dbReference>
<dbReference type="Gene3D" id="1.25.40.10">
    <property type="entry name" value="Tetratricopeptide repeat domain"/>
    <property type="match status" value="2"/>
</dbReference>
<dbReference type="InterPro" id="IPR011519">
    <property type="entry name" value="UnbV_ASPIC"/>
</dbReference>